<keyword evidence="6" id="KW-0812">Transmembrane</keyword>
<dbReference type="PROSITE" id="PS51892">
    <property type="entry name" value="SUBTILASE"/>
    <property type="match status" value="1"/>
</dbReference>
<dbReference type="InterPro" id="IPR036852">
    <property type="entry name" value="Peptidase_S8/S53_dom_sf"/>
</dbReference>
<comment type="similarity">
    <text evidence="1 5">Belongs to the peptidase S8 family.</text>
</comment>
<dbReference type="SUPFAM" id="SSF52743">
    <property type="entry name" value="Subtilisin-like"/>
    <property type="match status" value="1"/>
</dbReference>
<evidence type="ECO:0000313" key="10">
    <source>
        <dbReference type="Proteomes" id="UP001240236"/>
    </source>
</evidence>
<feature type="transmembrane region" description="Helical" evidence="6">
    <location>
        <begin position="424"/>
        <end position="445"/>
    </location>
</feature>
<comment type="caution">
    <text evidence="5">Lacks conserved residue(s) required for the propagation of feature annotation.</text>
</comment>
<dbReference type="Gene3D" id="3.40.50.200">
    <property type="entry name" value="Peptidase S8/S53 domain"/>
    <property type="match status" value="1"/>
</dbReference>
<feature type="domain" description="Peptidase S8/S53" evidence="8">
    <location>
        <begin position="153"/>
        <end position="381"/>
    </location>
</feature>
<keyword evidence="4" id="KW-0720">Serine protease</keyword>
<name>A0AAE3W7M5_9ACTN</name>
<evidence type="ECO:0000256" key="4">
    <source>
        <dbReference type="ARBA" id="ARBA00022825"/>
    </source>
</evidence>
<keyword evidence="6" id="KW-1133">Transmembrane helix</keyword>
<dbReference type="GO" id="GO:0006508">
    <property type="term" value="P:proteolysis"/>
    <property type="evidence" value="ECO:0007669"/>
    <property type="project" value="UniProtKB-KW"/>
</dbReference>
<gene>
    <name evidence="9" type="ORF">J2S42_006666</name>
</gene>
<dbReference type="PANTHER" id="PTHR43806:SF11">
    <property type="entry name" value="CEREVISIN-RELATED"/>
    <property type="match status" value="1"/>
</dbReference>
<evidence type="ECO:0000256" key="5">
    <source>
        <dbReference type="PROSITE-ProRule" id="PRU01240"/>
    </source>
</evidence>
<dbReference type="PANTHER" id="PTHR43806">
    <property type="entry name" value="PEPTIDASE S8"/>
    <property type="match status" value="1"/>
</dbReference>
<keyword evidence="3" id="KW-0378">Hydrolase</keyword>
<keyword evidence="7" id="KW-0732">Signal</keyword>
<dbReference type="Pfam" id="PF00082">
    <property type="entry name" value="Peptidase_S8"/>
    <property type="match status" value="1"/>
</dbReference>
<dbReference type="RefSeq" id="WP_307245643.1">
    <property type="nucleotide sequence ID" value="NZ_JAUSUZ010000001.1"/>
</dbReference>
<evidence type="ECO:0000259" key="8">
    <source>
        <dbReference type="Pfam" id="PF00082"/>
    </source>
</evidence>
<organism evidence="9 10">
    <name type="scientific">Catenuloplanes indicus</name>
    <dbReference type="NCBI Taxonomy" id="137267"/>
    <lineage>
        <taxon>Bacteria</taxon>
        <taxon>Bacillati</taxon>
        <taxon>Actinomycetota</taxon>
        <taxon>Actinomycetes</taxon>
        <taxon>Micromonosporales</taxon>
        <taxon>Micromonosporaceae</taxon>
        <taxon>Catenuloplanes</taxon>
    </lineage>
</organism>
<dbReference type="Proteomes" id="UP001240236">
    <property type="component" value="Unassembled WGS sequence"/>
</dbReference>
<feature type="chain" id="PRO_5042205503" description="Peptidase S8/S53 domain-containing protein" evidence="7">
    <location>
        <begin position="28"/>
        <end position="450"/>
    </location>
</feature>
<evidence type="ECO:0000256" key="2">
    <source>
        <dbReference type="ARBA" id="ARBA00022670"/>
    </source>
</evidence>
<dbReference type="InterPro" id="IPR050131">
    <property type="entry name" value="Peptidase_S8_subtilisin-like"/>
</dbReference>
<keyword evidence="6" id="KW-0472">Membrane</keyword>
<evidence type="ECO:0000256" key="1">
    <source>
        <dbReference type="ARBA" id="ARBA00011073"/>
    </source>
</evidence>
<feature type="signal peptide" evidence="7">
    <location>
        <begin position="1"/>
        <end position="27"/>
    </location>
</feature>
<accession>A0AAE3W7M5</accession>
<evidence type="ECO:0000256" key="6">
    <source>
        <dbReference type="SAM" id="Phobius"/>
    </source>
</evidence>
<dbReference type="PRINTS" id="PR00723">
    <property type="entry name" value="SUBTILISIN"/>
</dbReference>
<keyword evidence="10" id="KW-1185">Reference proteome</keyword>
<evidence type="ECO:0000313" key="9">
    <source>
        <dbReference type="EMBL" id="MDQ0369997.1"/>
    </source>
</evidence>
<reference evidence="9 10" key="1">
    <citation type="submission" date="2023-07" db="EMBL/GenBank/DDBJ databases">
        <title>Sequencing the genomes of 1000 actinobacteria strains.</title>
        <authorList>
            <person name="Klenk H.-P."/>
        </authorList>
    </citation>
    <scope>NUCLEOTIDE SEQUENCE [LARGE SCALE GENOMIC DNA]</scope>
    <source>
        <strain evidence="9 10">DSM 44709</strain>
    </source>
</reference>
<sequence length="450" mass="44696">MAHRAARRWPAVFLLVLVLFAATPAVAAPEYRKYHVVTTTADGDPETLTEIAAALLGDPARVRELVALNSGRPQPDGATLSDPDRLHAGWIIVLPWDAAGPGVERGLLPEAAPRPEAAAESCPERGPDRAAPAGLPWAQLRFDLPGAWARGRGAGTTVAVVDTGVDVTAPALAGRVLGGESSGNAGTPAVDCTGHGTAMAGVVAARADGADGFSGMAPEAMILPVRVPVAADGRADPRDAADAVRLAVDAGAGVVALTVPVDTTADEVATAVDEAVARDVAVVLPAATRPGRPSRPGLLRVGGVGADGTAAGPHPDGAVDVVAPGVGVTSIGTAGRPALQGSGPDYAASFAAGLLALVRAAAPELAAAEATQIVLDTADRADAPDPATGRGFIDPAAAVHAAVVARPVPAPAAASGGIPALGQIALAGAGLILFVAACQIPLRLLRRRPH</sequence>
<keyword evidence="2" id="KW-0645">Protease</keyword>
<dbReference type="InterPro" id="IPR000209">
    <property type="entry name" value="Peptidase_S8/S53_dom"/>
</dbReference>
<comment type="caution">
    <text evidence="9">The sequence shown here is derived from an EMBL/GenBank/DDBJ whole genome shotgun (WGS) entry which is preliminary data.</text>
</comment>
<evidence type="ECO:0000256" key="3">
    <source>
        <dbReference type="ARBA" id="ARBA00022801"/>
    </source>
</evidence>
<evidence type="ECO:0000256" key="7">
    <source>
        <dbReference type="SAM" id="SignalP"/>
    </source>
</evidence>
<proteinExistence type="inferred from homology"/>
<protein>
    <recommendedName>
        <fullName evidence="8">Peptidase S8/S53 domain-containing protein</fullName>
    </recommendedName>
</protein>
<dbReference type="AlphaFoldDB" id="A0AAE3W7M5"/>
<dbReference type="GO" id="GO:0004252">
    <property type="term" value="F:serine-type endopeptidase activity"/>
    <property type="evidence" value="ECO:0007669"/>
    <property type="project" value="InterPro"/>
</dbReference>
<dbReference type="EMBL" id="JAUSUZ010000001">
    <property type="protein sequence ID" value="MDQ0369997.1"/>
    <property type="molecule type" value="Genomic_DNA"/>
</dbReference>
<dbReference type="InterPro" id="IPR015500">
    <property type="entry name" value="Peptidase_S8_subtilisin-rel"/>
</dbReference>